<proteinExistence type="predicted"/>
<feature type="transmembrane region" description="Helical" evidence="11">
    <location>
        <begin position="427"/>
        <end position="446"/>
    </location>
</feature>
<keyword evidence="2" id="KW-0813">Transport</keyword>
<dbReference type="GO" id="GO:0098703">
    <property type="term" value="P:calcium ion import across plasma membrane"/>
    <property type="evidence" value="ECO:0007669"/>
    <property type="project" value="TreeGrafter"/>
</dbReference>
<dbReference type="GO" id="GO:0005262">
    <property type="term" value="F:calcium channel activity"/>
    <property type="evidence" value="ECO:0007669"/>
    <property type="project" value="UniProtKB-KW"/>
</dbReference>
<feature type="transmembrane region" description="Helical" evidence="11">
    <location>
        <begin position="467"/>
        <end position="488"/>
    </location>
</feature>
<accession>A0A2C9L1P1</accession>
<feature type="transmembrane region" description="Helical" evidence="11">
    <location>
        <begin position="384"/>
        <end position="405"/>
    </location>
</feature>
<dbReference type="GO" id="GO:0005886">
    <property type="term" value="C:plasma membrane"/>
    <property type="evidence" value="ECO:0007669"/>
    <property type="project" value="UniProtKB-SubCell"/>
</dbReference>
<evidence type="ECO:0000256" key="6">
    <source>
        <dbReference type="ARBA" id="ARBA00022737"/>
    </source>
</evidence>
<evidence type="ECO:0000256" key="9">
    <source>
        <dbReference type="ARBA" id="ARBA00023303"/>
    </source>
</evidence>
<reference evidence="12" key="1">
    <citation type="submission" date="2020-05" db="UniProtKB">
        <authorList>
            <consortium name="EnsemblMetazoa"/>
        </authorList>
    </citation>
    <scope>IDENTIFICATION</scope>
    <source>
        <strain evidence="12">BB02</strain>
    </source>
</reference>
<dbReference type="Proteomes" id="UP000076420">
    <property type="component" value="Unassembled WGS sequence"/>
</dbReference>
<dbReference type="SMART" id="SM00248">
    <property type="entry name" value="ANK"/>
    <property type="match status" value="5"/>
</dbReference>
<organism evidence="12 13">
    <name type="scientific">Biomphalaria glabrata</name>
    <name type="common">Bloodfluke planorb</name>
    <name type="synonym">Freshwater snail</name>
    <dbReference type="NCBI Taxonomy" id="6526"/>
    <lineage>
        <taxon>Eukaryota</taxon>
        <taxon>Metazoa</taxon>
        <taxon>Spiralia</taxon>
        <taxon>Lophotrochozoa</taxon>
        <taxon>Mollusca</taxon>
        <taxon>Gastropoda</taxon>
        <taxon>Heterobranchia</taxon>
        <taxon>Euthyneura</taxon>
        <taxon>Panpulmonata</taxon>
        <taxon>Hygrophila</taxon>
        <taxon>Lymnaeoidea</taxon>
        <taxon>Planorbidae</taxon>
        <taxon>Biomphalaria</taxon>
    </lineage>
</organism>
<keyword evidence="7" id="KW-0106">Calcium</keyword>
<dbReference type="Gene3D" id="1.25.40.20">
    <property type="entry name" value="Ankyrin repeat-containing domain"/>
    <property type="match status" value="1"/>
</dbReference>
<feature type="compositionally biased region" description="Basic and acidic residues" evidence="10">
    <location>
        <begin position="720"/>
        <end position="807"/>
    </location>
</feature>
<feature type="transmembrane region" description="Helical" evidence="11">
    <location>
        <begin position="533"/>
        <end position="555"/>
    </location>
</feature>
<dbReference type="OrthoDB" id="6160002at2759"/>
<dbReference type="STRING" id="6526.A0A2C9L1P1"/>
<dbReference type="InterPro" id="IPR024862">
    <property type="entry name" value="TRPV"/>
</dbReference>
<dbReference type="VEuPathDB" id="VectorBase:BGLAX_049875"/>
<evidence type="ECO:0000256" key="3">
    <source>
        <dbReference type="ARBA" id="ARBA00022475"/>
    </source>
</evidence>
<keyword evidence="11" id="KW-0472">Membrane</keyword>
<evidence type="ECO:0000313" key="13">
    <source>
        <dbReference type="Proteomes" id="UP000076420"/>
    </source>
</evidence>
<sequence>MTTRWKCFGGRIASEQEDTKVETPNDAEVQEILEAIKRVKVKQTKEPSKNCQNRAGLSELKKFKEKYKDRVNIADRLRKGRDYNEDSHDTLLHAAALYNDDDEVIKMLMTCCPDLINIPRTGRYEGQTALHITLSRGKIKLSEAILNSTKNERDVLSAKARGSKFKKTIMLGETVLSVAVLSLDKDLVDLLLGYRAPLDEVNRKGDTVVHSLIRYAALDTSNIPKVIAMLKHLHGRGFKILQGEHESLHKLWFKENNMKLTPLKLAVKKGLFDLVKTMLKMKKVFCFNLPLSGSLDSTYYDITEIDPETQSLYSKKEEEKSYSFQHSHETKSVTCFQRLRSYFIQPQSVVEMMSTLKFTQVQQLIDIQIIKLVITKRWKNCKKLYKAFIVLHLIAIILLTTSAYYRKYIVHTQRCMNTKTDCAIQELYAYVVPWILMFYGLFLLSTRLFRRSVFRKGFWRIKRHNNFLYTVCLILFSVGLIIDFFLYVNHKDSNDVFVINLLCGSWFFFFFLRGFKMFSYYTVIFHTIILGDLVRFGLIICIEFTAFTFAMYIILTGHDSVEEFNTFENTTLTMFGYMLGLKDLDLLRDVDLETQRLVAVIYIIFIIVTYLILLNSLIAMMTRTSSASHVEQKLMTLLQRSSVSLFFDGVVFFDNTVYDKAVGRSAVGDYRFVENRFYMAMKKEQMRKIMSSKQIQENVTLKDLKYELCKLAKEIERKNKGNNAEKSDDKSQSNKATEIDDKSQSNKATEIDDKSQSNKSMEIDDKRQSNKAMEIDDKSQSNKATEIDDKSQSNKSMESPKKEEKIVKQRKIRERSEVHLDIYDLN</sequence>
<dbReference type="VEuPathDB" id="VectorBase:BGLB026000"/>
<dbReference type="PANTHER" id="PTHR10582">
    <property type="entry name" value="TRANSIENT RECEPTOR POTENTIAL ION CHANNEL PROTEIN"/>
    <property type="match status" value="1"/>
</dbReference>
<keyword evidence="3" id="KW-1003">Cell membrane</keyword>
<dbReference type="SUPFAM" id="SSF48403">
    <property type="entry name" value="Ankyrin repeat"/>
    <property type="match status" value="1"/>
</dbReference>
<keyword evidence="4" id="KW-0109">Calcium transport</keyword>
<dbReference type="RefSeq" id="XP_013090331.2">
    <property type="nucleotide sequence ID" value="XM_013234877.2"/>
</dbReference>
<dbReference type="KEGG" id="bgt:106074147"/>
<comment type="subcellular location">
    <subcellularLocation>
        <location evidence="1">Cell membrane</location>
        <topology evidence="1">Multi-pass membrane protein</topology>
    </subcellularLocation>
</comment>
<keyword evidence="9" id="KW-0407">Ion channel</keyword>
<feature type="transmembrane region" description="Helical" evidence="11">
    <location>
        <begin position="494"/>
        <end position="512"/>
    </location>
</feature>
<evidence type="ECO:0000256" key="7">
    <source>
        <dbReference type="ARBA" id="ARBA00022837"/>
    </source>
</evidence>
<keyword evidence="8" id="KW-0406">Ion transport</keyword>
<evidence type="ECO:0000256" key="1">
    <source>
        <dbReference type="ARBA" id="ARBA00004651"/>
    </source>
</evidence>
<evidence type="ECO:0000256" key="8">
    <source>
        <dbReference type="ARBA" id="ARBA00023065"/>
    </source>
</evidence>
<keyword evidence="6" id="KW-0677">Repeat</keyword>
<feature type="compositionally biased region" description="Basic and acidic residues" evidence="10">
    <location>
        <begin position="814"/>
        <end position="826"/>
    </location>
</feature>
<dbReference type="PANTHER" id="PTHR10582:SF2">
    <property type="entry name" value="INACTIVE"/>
    <property type="match status" value="1"/>
</dbReference>
<feature type="transmembrane region" description="Helical" evidence="11">
    <location>
        <begin position="597"/>
        <end position="618"/>
    </location>
</feature>
<dbReference type="InterPro" id="IPR002110">
    <property type="entry name" value="Ankyrin_rpt"/>
</dbReference>
<evidence type="ECO:0000256" key="11">
    <source>
        <dbReference type="SAM" id="Phobius"/>
    </source>
</evidence>
<dbReference type="InterPro" id="IPR036770">
    <property type="entry name" value="Ankyrin_rpt-contain_sf"/>
</dbReference>
<dbReference type="EnsemblMetazoa" id="BGLB026000-RA">
    <property type="protein sequence ID" value="BGLB026000-PA"/>
    <property type="gene ID" value="BGLB026000"/>
</dbReference>
<keyword evidence="11" id="KW-0812">Transmembrane</keyword>
<protein>
    <submittedName>
        <fullName evidence="12">Uncharacterized protein</fullName>
    </submittedName>
</protein>
<evidence type="ECO:0000256" key="2">
    <source>
        <dbReference type="ARBA" id="ARBA00022448"/>
    </source>
</evidence>
<dbReference type="AlphaFoldDB" id="A0A2C9L1P1"/>
<feature type="region of interest" description="Disordered" evidence="10">
    <location>
        <begin position="720"/>
        <end position="826"/>
    </location>
</feature>
<gene>
    <name evidence="12" type="primary">106074147</name>
</gene>
<keyword evidence="11" id="KW-1133">Transmembrane helix</keyword>
<evidence type="ECO:0000256" key="4">
    <source>
        <dbReference type="ARBA" id="ARBA00022568"/>
    </source>
</evidence>
<name>A0A2C9L1P1_BIOGL</name>
<keyword evidence="5" id="KW-0107">Calcium channel</keyword>
<evidence type="ECO:0000256" key="5">
    <source>
        <dbReference type="ARBA" id="ARBA00022673"/>
    </source>
</evidence>
<evidence type="ECO:0000313" key="12">
    <source>
        <dbReference type="EnsemblMetazoa" id="BGLB026000-PA"/>
    </source>
</evidence>
<evidence type="ECO:0000256" key="10">
    <source>
        <dbReference type="SAM" id="MobiDB-lite"/>
    </source>
</evidence>